<dbReference type="Pfam" id="PF13468">
    <property type="entry name" value="Glyoxalase_3"/>
    <property type="match status" value="1"/>
</dbReference>
<dbReference type="RefSeq" id="WP_212702038.1">
    <property type="nucleotide sequence ID" value="NZ_JADMKU010000015.1"/>
</dbReference>
<feature type="domain" description="Glyoxalase-like" evidence="1">
    <location>
        <begin position="4"/>
        <end position="172"/>
    </location>
</feature>
<dbReference type="Proteomes" id="UP001195941">
    <property type="component" value="Unassembled WGS sequence"/>
</dbReference>
<reference evidence="2 3" key="1">
    <citation type="journal article" date="2021" name="Arch. Microbiol.">
        <title>Thalassobius aquimarinus sp. nov., isolated from the Sea of Japan seashore.</title>
        <authorList>
            <person name="Kurilenko V.V."/>
            <person name="Romanenko L.A."/>
            <person name="Chernysheva N.Y."/>
            <person name="Velansky P.V."/>
            <person name="Tekutyeva L.A."/>
            <person name="Isaeva M.P."/>
            <person name="Mikhailov V.V."/>
        </authorList>
    </citation>
    <scope>NUCLEOTIDE SEQUENCE [LARGE SCALE GENOMIC DNA]</scope>
    <source>
        <strain evidence="2 3">KMM 8518</strain>
    </source>
</reference>
<name>A0ABS5HU59_9RHOB</name>
<organism evidence="2 3">
    <name type="scientific">Thalassovita aquimarina</name>
    <dbReference type="NCBI Taxonomy" id="2785917"/>
    <lineage>
        <taxon>Bacteria</taxon>
        <taxon>Pseudomonadati</taxon>
        <taxon>Pseudomonadota</taxon>
        <taxon>Alphaproteobacteria</taxon>
        <taxon>Rhodobacterales</taxon>
        <taxon>Roseobacteraceae</taxon>
        <taxon>Thalassovita</taxon>
    </lineage>
</organism>
<dbReference type="InterPro" id="IPR025870">
    <property type="entry name" value="Glyoxalase-like_dom"/>
</dbReference>
<evidence type="ECO:0000313" key="2">
    <source>
        <dbReference type="EMBL" id="MBR9652463.1"/>
    </source>
</evidence>
<sequence length="205" mass="22039">MLQLDHIVVSAETLEEGREYVEGGLGVPVQPGGKHVLFGTHNMLLGLDNGIYLEIIAIDPDAPDPGRARMFDLGRFDGAPRLTNWVCRSDALETDMARAFGPDLAPLALQRGDLSWRMGMPGDGTLPFANLFPAMIDWGQGPMAADRLAPSGCRLKELVIGHPDSAGFSVALQGLLSEGRVRIEPSEVPEMTAILETPNGEVALR</sequence>
<protein>
    <submittedName>
        <fullName evidence="2">VOC family protein</fullName>
    </submittedName>
</protein>
<proteinExistence type="predicted"/>
<gene>
    <name evidence="2" type="ORF">IT775_15190</name>
</gene>
<keyword evidence="3" id="KW-1185">Reference proteome</keyword>
<comment type="caution">
    <text evidence="2">The sequence shown here is derived from an EMBL/GenBank/DDBJ whole genome shotgun (WGS) entry which is preliminary data.</text>
</comment>
<evidence type="ECO:0000259" key="1">
    <source>
        <dbReference type="Pfam" id="PF13468"/>
    </source>
</evidence>
<dbReference type="InterPro" id="IPR029068">
    <property type="entry name" value="Glyas_Bleomycin-R_OHBP_Dase"/>
</dbReference>
<dbReference type="Gene3D" id="3.10.180.10">
    <property type="entry name" value="2,3-Dihydroxybiphenyl 1,2-Dioxygenase, domain 1"/>
    <property type="match status" value="1"/>
</dbReference>
<evidence type="ECO:0000313" key="3">
    <source>
        <dbReference type="Proteomes" id="UP001195941"/>
    </source>
</evidence>
<accession>A0ABS5HU59</accession>
<dbReference type="EMBL" id="JADMKU010000015">
    <property type="protein sequence ID" value="MBR9652463.1"/>
    <property type="molecule type" value="Genomic_DNA"/>
</dbReference>